<reference evidence="2" key="1">
    <citation type="journal article" date="2019" name="Nat. Commun.">
        <title>The genome of broomcorn millet.</title>
        <authorList>
            <person name="Zou C."/>
            <person name="Miki D."/>
            <person name="Li D."/>
            <person name="Tang Q."/>
            <person name="Xiao L."/>
            <person name="Rajput S."/>
            <person name="Deng P."/>
            <person name="Jia W."/>
            <person name="Huang R."/>
            <person name="Zhang M."/>
            <person name="Sun Y."/>
            <person name="Hu J."/>
            <person name="Fu X."/>
            <person name="Schnable P.S."/>
            <person name="Li F."/>
            <person name="Zhang H."/>
            <person name="Feng B."/>
            <person name="Zhu X."/>
            <person name="Liu R."/>
            <person name="Schnable J.C."/>
            <person name="Zhu J.-K."/>
            <person name="Zhang H."/>
        </authorList>
    </citation>
    <scope>NUCLEOTIDE SEQUENCE [LARGE SCALE GENOMIC DNA]</scope>
</reference>
<dbReference type="EMBL" id="PQIB02000001">
    <property type="protein sequence ID" value="RLN40857.1"/>
    <property type="molecule type" value="Genomic_DNA"/>
</dbReference>
<protein>
    <submittedName>
        <fullName evidence="1">Uncharacterized protein</fullName>
    </submittedName>
</protein>
<dbReference type="PANTHER" id="PTHR33026">
    <property type="entry name" value="OS06G0360600 PROTEIN"/>
    <property type="match status" value="1"/>
</dbReference>
<dbReference type="AlphaFoldDB" id="A0A3L6TKS0"/>
<dbReference type="Proteomes" id="UP000275267">
    <property type="component" value="Unassembled WGS sequence"/>
</dbReference>
<evidence type="ECO:0000313" key="2">
    <source>
        <dbReference type="Proteomes" id="UP000275267"/>
    </source>
</evidence>
<dbReference type="PANTHER" id="PTHR33026:SF7">
    <property type="entry name" value="OS03G0100275 PROTEIN"/>
    <property type="match status" value="1"/>
</dbReference>
<name>A0A3L6TKS0_PANMI</name>
<accession>A0A3L6TKS0</accession>
<keyword evidence="2" id="KW-1185">Reference proteome</keyword>
<sequence>MVEVEVLLAELQKLKVEKLTGAVVALSFAKRLTLPIQERVHPGYEYSGHDDPARVQNRKVSRSEAHRHVIGIGDAEWFQDAPGCDQFTT</sequence>
<organism evidence="1 2">
    <name type="scientific">Panicum miliaceum</name>
    <name type="common">Proso millet</name>
    <name type="synonym">Broomcorn millet</name>
    <dbReference type="NCBI Taxonomy" id="4540"/>
    <lineage>
        <taxon>Eukaryota</taxon>
        <taxon>Viridiplantae</taxon>
        <taxon>Streptophyta</taxon>
        <taxon>Embryophyta</taxon>
        <taxon>Tracheophyta</taxon>
        <taxon>Spermatophyta</taxon>
        <taxon>Magnoliopsida</taxon>
        <taxon>Liliopsida</taxon>
        <taxon>Poales</taxon>
        <taxon>Poaceae</taxon>
        <taxon>PACMAD clade</taxon>
        <taxon>Panicoideae</taxon>
        <taxon>Panicodae</taxon>
        <taxon>Paniceae</taxon>
        <taxon>Panicinae</taxon>
        <taxon>Panicum</taxon>
        <taxon>Panicum sect. Panicum</taxon>
    </lineage>
</organism>
<gene>
    <name evidence="1" type="ORF">C2845_PM01G48120</name>
</gene>
<comment type="caution">
    <text evidence="1">The sequence shown here is derived from an EMBL/GenBank/DDBJ whole genome shotgun (WGS) entry which is preliminary data.</text>
</comment>
<evidence type="ECO:0000313" key="1">
    <source>
        <dbReference type="EMBL" id="RLN40857.1"/>
    </source>
</evidence>
<proteinExistence type="predicted"/>